<feature type="signal peptide" evidence="1">
    <location>
        <begin position="1"/>
        <end position="26"/>
    </location>
</feature>
<organism evidence="2 3">
    <name type="scientific">Undibacterium arcticum</name>
    <dbReference type="NCBI Taxonomy" id="1762892"/>
    <lineage>
        <taxon>Bacteria</taxon>
        <taxon>Pseudomonadati</taxon>
        <taxon>Pseudomonadota</taxon>
        <taxon>Betaproteobacteria</taxon>
        <taxon>Burkholderiales</taxon>
        <taxon>Oxalobacteraceae</taxon>
        <taxon>Undibacterium</taxon>
    </lineage>
</organism>
<dbReference type="EMBL" id="JBHRTP010000082">
    <property type="protein sequence ID" value="MFC3110539.1"/>
    <property type="molecule type" value="Genomic_DNA"/>
</dbReference>
<evidence type="ECO:0000313" key="3">
    <source>
        <dbReference type="Proteomes" id="UP001595530"/>
    </source>
</evidence>
<evidence type="ECO:0008006" key="4">
    <source>
        <dbReference type="Google" id="ProtNLM"/>
    </source>
</evidence>
<gene>
    <name evidence="2" type="ORF">ACFOFO_21685</name>
</gene>
<name>A0ABV7F683_9BURK</name>
<accession>A0ABV7F683</accession>
<comment type="caution">
    <text evidence="2">The sequence shown here is derived from an EMBL/GenBank/DDBJ whole genome shotgun (WGS) entry which is preliminary data.</text>
</comment>
<proteinExistence type="predicted"/>
<dbReference type="RefSeq" id="WP_390327192.1">
    <property type="nucleotide sequence ID" value="NZ_JBHRTP010000082.1"/>
</dbReference>
<sequence>MPYSRISSKIAFSLLSAALAAGVAHSSVLQDCGQQEKTASGYDSCIVAAQQRSLRALRLIDSAITAKFQSNTKDKHAFRQYATTESHYVRERKARCGAAASEAAKNRMDRQQAQLVCEAEANFAHVAQLTQRYPQ</sequence>
<keyword evidence="3" id="KW-1185">Reference proteome</keyword>
<evidence type="ECO:0000313" key="2">
    <source>
        <dbReference type="EMBL" id="MFC3110539.1"/>
    </source>
</evidence>
<keyword evidence="1" id="KW-0732">Signal</keyword>
<evidence type="ECO:0000256" key="1">
    <source>
        <dbReference type="SAM" id="SignalP"/>
    </source>
</evidence>
<dbReference type="Proteomes" id="UP001595530">
    <property type="component" value="Unassembled WGS sequence"/>
</dbReference>
<feature type="chain" id="PRO_5045769750" description="Lysozyme inhibitor LprI N-terminal domain-containing protein" evidence="1">
    <location>
        <begin position="27"/>
        <end position="135"/>
    </location>
</feature>
<reference evidence="3" key="1">
    <citation type="journal article" date="2019" name="Int. J. Syst. Evol. Microbiol.">
        <title>The Global Catalogue of Microorganisms (GCM) 10K type strain sequencing project: providing services to taxonomists for standard genome sequencing and annotation.</title>
        <authorList>
            <consortium name="The Broad Institute Genomics Platform"/>
            <consortium name="The Broad Institute Genome Sequencing Center for Infectious Disease"/>
            <person name="Wu L."/>
            <person name="Ma J."/>
        </authorList>
    </citation>
    <scope>NUCLEOTIDE SEQUENCE [LARGE SCALE GENOMIC DNA]</scope>
    <source>
        <strain evidence="3">KCTC 42986</strain>
    </source>
</reference>
<protein>
    <recommendedName>
        <fullName evidence="4">Lysozyme inhibitor LprI N-terminal domain-containing protein</fullName>
    </recommendedName>
</protein>